<protein>
    <submittedName>
        <fullName evidence="2">Alginate biosynthesis protein AlgI</fullName>
    </submittedName>
</protein>
<name>J9D8D6_9ZZZZ</name>
<dbReference type="AlphaFoldDB" id="J9D8D6"/>
<evidence type="ECO:0000256" key="1">
    <source>
        <dbReference type="SAM" id="Phobius"/>
    </source>
</evidence>
<dbReference type="EMBL" id="AMCI01000480">
    <property type="protein sequence ID" value="EJX09036.1"/>
    <property type="molecule type" value="Genomic_DNA"/>
</dbReference>
<feature type="transmembrane region" description="Helical" evidence="1">
    <location>
        <begin position="25"/>
        <end position="45"/>
    </location>
</feature>
<feature type="non-terminal residue" evidence="2">
    <location>
        <position position="73"/>
    </location>
</feature>
<proteinExistence type="predicted"/>
<accession>J9D8D6</accession>
<keyword evidence="1" id="KW-0472">Membrane</keyword>
<comment type="caution">
    <text evidence="2">The sequence shown here is derived from an EMBL/GenBank/DDBJ whole genome shotgun (WGS) entry which is preliminary data.</text>
</comment>
<evidence type="ECO:0000313" key="2">
    <source>
        <dbReference type="EMBL" id="EJX09036.1"/>
    </source>
</evidence>
<sequence>MTMFPIDIDLSRLKEVFMYDPQAPMIFSSGIFLWLFVVFMVVYVLLQHKYTARILFVTLFSYYFYYKSSGIYF</sequence>
<keyword evidence="1" id="KW-1133">Transmembrane helix</keyword>
<reference evidence="2" key="1">
    <citation type="journal article" date="2012" name="PLoS ONE">
        <title>Gene sets for utilization of primary and secondary nutrition supplies in the distal gut of endangered iberian lynx.</title>
        <authorList>
            <person name="Alcaide M."/>
            <person name="Messina E."/>
            <person name="Richter M."/>
            <person name="Bargiela R."/>
            <person name="Peplies J."/>
            <person name="Huws S.A."/>
            <person name="Newbold C.J."/>
            <person name="Golyshin P.N."/>
            <person name="Simon M.A."/>
            <person name="Lopez G."/>
            <person name="Yakimov M.M."/>
            <person name="Ferrer M."/>
        </authorList>
    </citation>
    <scope>NUCLEOTIDE SEQUENCE</scope>
</reference>
<organism evidence="2">
    <name type="scientific">gut metagenome</name>
    <dbReference type="NCBI Taxonomy" id="749906"/>
    <lineage>
        <taxon>unclassified sequences</taxon>
        <taxon>metagenomes</taxon>
        <taxon>organismal metagenomes</taxon>
    </lineage>
</organism>
<keyword evidence="1" id="KW-0812">Transmembrane</keyword>
<gene>
    <name evidence="2" type="ORF">EVA_02856</name>
</gene>